<keyword evidence="3 4" id="KW-0663">Pyridoxal phosphate</keyword>
<dbReference type="Gene3D" id="3.40.640.10">
    <property type="entry name" value="Type I PLP-dependent aspartate aminotransferase-like (Major domain)"/>
    <property type="match status" value="1"/>
</dbReference>
<sequence>MPDAKNDPAIEALVKRRDAAFGRGAKLFYDTPLHLVKGEGAYVFDSAGRRYVDMYNNVPCVGHAHPRIVEAMATQQATLNTHSRYLHESAIALAERLTALQRVTDCAIFSCSGTEAVEVAMRMAQIATSAHGIICTNHTYHGNNAMVGALTNLATDDRTNPALRAIPFPETLRPVEAGLSQTELADAYIARLATAIEELKANASGFAALILCPILANEGLPDIPESFMQKAARMVRAAGGLIIADEVQAGYGRTGQWWGYDAVGFVPDIVVTGKPMGAGLPLAATTGRRDLVEGFRAETRYFNTFAASPLQGAVGLAVIDVLETEGMIENARDVGAFLHAGLAQHQAHWNALADVRGKGLFLGAEFVDADGRPDTALASAMVRGLRERGFLTSIDGAFNNMVKMRPPLPLPMQEAQGFLDAFEAEMESLHG</sequence>
<keyword evidence="5" id="KW-0032">Aminotransferase</keyword>
<accession>A0A844XFK1</accession>
<dbReference type="Pfam" id="PF00202">
    <property type="entry name" value="Aminotran_3"/>
    <property type="match status" value="1"/>
</dbReference>
<dbReference type="InterPro" id="IPR015421">
    <property type="entry name" value="PyrdxlP-dep_Trfase_major"/>
</dbReference>
<dbReference type="InterPro" id="IPR015424">
    <property type="entry name" value="PyrdxlP-dep_Trfase"/>
</dbReference>
<dbReference type="Gene3D" id="3.90.1150.10">
    <property type="entry name" value="Aspartate Aminotransferase, domain 1"/>
    <property type="match status" value="1"/>
</dbReference>
<evidence type="ECO:0000256" key="1">
    <source>
        <dbReference type="ARBA" id="ARBA00001933"/>
    </source>
</evidence>
<dbReference type="PANTHER" id="PTHR45688:SF13">
    <property type="entry name" value="ALANINE--GLYOXYLATE AMINOTRANSFERASE 2-LIKE"/>
    <property type="match status" value="1"/>
</dbReference>
<reference evidence="5 6" key="1">
    <citation type="submission" date="2019-12" db="EMBL/GenBank/DDBJ databases">
        <authorList>
            <person name="Lee S.D."/>
        </authorList>
    </citation>
    <scope>NUCLEOTIDE SEQUENCE [LARGE SCALE GENOMIC DNA]</scope>
    <source>
        <strain evidence="5 6">GH3-10</strain>
    </source>
</reference>
<reference evidence="5 6" key="2">
    <citation type="submission" date="2020-02" db="EMBL/GenBank/DDBJ databases">
        <title>Erythrobacter dongmakensis sp. nov., isolated from a tidal mudflat.</title>
        <authorList>
            <person name="Kim I.S."/>
        </authorList>
    </citation>
    <scope>NUCLEOTIDE SEQUENCE [LARGE SCALE GENOMIC DNA]</scope>
    <source>
        <strain evidence="5 6">GH3-10</strain>
    </source>
</reference>
<comment type="similarity">
    <text evidence="2 4">Belongs to the class-III pyridoxal-phosphate-dependent aminotransferase family.</text>
</comment>
<proteinExistence type="inferred from homology"/>
<organism evidence="5 6">
    <name type="scientific">Aurantiacibacter rhizosphaerae</name>
    <dbReference type="NCBI Taxonomy" id="2691582"/>
    <lineage>
        <taxon>Bacteria</taxon>
        <taxon>Pseudomonadati</taxon>
        <taxon>Pseudomonadota</taxon>
        <taxon>Alphaproteobacteria</taxon>
        <taxon>Sphingomonadales</taxon>
        <taxon>Erythrobacteraceae</taxon>
        <taxon>Aurantiacibacter</taxon>
    </lineage>
</organism>
<evidence type="ECO:0000313" key="6">
    <source>
        <dbReference type="Proteomes" id="UP000461409"/>
    </source>
</evidence>
<dbReference type="GO" id="GO:0030170">
    <property type="term" value="F:pyridoxal phosphate binding"/>
    <property type="evidence" value="ECO:0007669"/>
    <property type="project" value="InterPro"/>
</dbReference>
<keyword evidence="5" id="KW-0808">Transferase</keyword>
<dbReference type="PROSITE" id="PS00600">
    <property type="entry name" value="AA_TRANSFER_CLASS_3"/>
    <property type="match status" value="1"/>
</dbReference>
<evidence type="ECO:0000313" key="5">
    <source>
        <dbReference type="EMBL" id="MWV29257.1"/>
    </source>
</evidence>
<dbReference type="PIRSF" id="PIRSF000521">
    <property type="entry name" value="Transaminase_4ab_Lys_Orn"/>
    <property type="match status" value="1"/>
</dbReference>
<evidence type="ECO:0000256" key="2">
    <source>
        <dbReference type="ARBA" id="ARBA00008954"/>
    </source>
</evidence>
<dbReference type="AlphaFoldDB" id="A0A844XFK1"/>
<dbReference type="GO" id="GO:0008483">
    <property type="term" value="F:transaminase activity"/>
    <property type="evidence" value="ECO:0007669"/>
    <property type="project" value="UniProtKB-KW"/>
</dbReference>
<dbReference type="InterPro" id="IPR015422">
    <property type="entry name" value="PyrdxlP-dep_Trfase_small"/>
</dbReference>
<gene>
    <name evidence="5" type="ORF">GRF63_15235</name>
</gene>
<dbReference type="EMBL" id="WUBR01000003">
    <property type="protein sequence ID" value="MWV29257.1"/>
    <property type="molecule type" value="Genomic_DNA"/>
</dbReference>
<evidence type="ECO:0000256" key="3">
    <source>
        <dbReference type="ARBA" id="ARBA00022898"/>
    </source>
</evidence>
<dbReference type="PANTHER" id="PTHR45688">
    <property type="match status" value="1"/>
</dbReference>
<dbReference type="CDD" id="cd00610">
    <property type="entry name" value="OAT_like"/>
    <property type="match status" value="1"/>
</dbReference>
<keyword evidence="6" id="KW-1185">Reference proteome</keyword>
<comment type="cofactor">
    <cofactor evidence="1">
        <name>pyridoxal 5'-phosphate</name>
        <dbReference type="ChEBI" id="CHEBI:597326"/>
    </cofactor>
</comment>
<dbReference type="Proteomes" id="UP000461409">
    <property type="component" value="Unassembled WGS sequence"/>
</dbReference>
<dbReference type="RefSeq" id="WP_160486856.1">
    <property type="nucleotide sequence ID" value="NZ_WUBR01000003.1"/>
</dbReference>
<protein>
    <submittedName>
        <fullName evidence="5">Aminotransferase class III-fold pyridoxal phosphate-dependent enzyme</fullName>
    </submittedName>
</protein>
<dbReference type="SUPFAM" id="SSF53383">
    <property type="entry name" value="PLP-dependent transferases"/>
    <property type="match status" value="1"/>
</dbReference>
<name>A0A844XFK1_9SPHN</name>
<dbReference type="InterPro" id="IPR005814">
    <property type="entry name" value="Aminotrans_3"/>
</dbReference>
<dbReference type="InterPro" id="IPR049704">
    <property type="entry name" value="Aminotrans_3_PPA_site"/>
</dbReference>
<evidence type="ECO:0000256" key="4">
    <source>
        <dbReference type="RuleBase" id="RU003560"/>
    </source>
</evidence>
<comment type="caution">
    <text evidence="5">The sequence shown here is derived from an EMBL/GenBank/DDBJ whole genome shotgun (WGS) entry which is preliminary data.</text>
</comment>